<evidence type="ECO:0000256" key="1">
    <source>
        <dbReference type="ARBA" id="ARBA00004196"/>
    </source>
</evidence>
<comment type="caution">
    <text evidence="7">The sequence shown here is derived from an EMBL/GenBank/DDBJ whole genome shotgun (WGS) entry which is preliminary data.</text>
</comment>
<dbReference type="GO" id="GO:0030313">
    <property type="term" value="C:cell envelope"/>
    <property type="evidence" value="ECO:0007669"/>
    <property type="project" value="UniProtKB-SubCell"/>
</dbReference>
<comment type="similarity">
    <text evidence="2">Belongs to the bacterial solute-binding protein 5 family.</text>
</comment>
<feature type="domain" description="Solute-binding protein family 5" evidence="6">
    <location>
        <begin position="112"/>
        <end position="441"/>
    </location>
</feature>
<dbReference type="GO" id="GO:0042597">
    <property type="term" value="C:periplasmic space"/>
    <property type="evidence" value="ECO:0007669"/>
    <property type="project" value="UniProtKB-ARBA"/>
</dbReference>
<evidence type="ECO:0000313" key="7">
    <source>
        <dbReference type="EMBL" id="GAH95280.1"/>
    </source>
</evidence>
<keyword evidence="3" id="KW-0813">Transport</keyword>
<dbReference type="InterPro" id="IPR000914">
    <property type="entry name" value="SBP_5_dom"/>
</dbReference>
<dbReference type="PIRSF" id="PIRSF002741">
    <property type="entry name" value="MppA"/>
    <property type="match status" value="1"/>
</dbReference>
<dbReference type="GO" id="GO:1904680">
    <property type="term" value="F:peptide transmembrane transporter activity"/>
    <property type="evidence" value="ECO:0007669"/>
    <property type="project" value="TreeGrafter"/>
</dbReference>
<keyword evidence="5" id="KW-1133">Transmembrane helix</keyword>
<accession>X1KNS3</accession>
<dbReference type="Gene3D" id="3.40.190.10">
    <property type="entry name" value="Periplasmic binding protein-like II"/>
    <property type="match status" value="1"/>
</dbReference>
<dbReference type="PANTHER" id="PTHR30290">
    <property type="entry name" value="PERIPLASMIC BINDING COMPONENT OF ABC TRANSPORTER"/>
    <property type="match status" value="1"/>
</dbReference>
<dbReference type="PANTHER" id="PTHR30290:SF10">
    <property type="entry name" value="PERIPLASMIC OLIGOPEPTIDE-BINDING PROTEIN-RELATED"/>
    <property type="match status" value="1"/>
</dbReference>
<dbReference type="InterPro" id="IPR030678">
    <property type="entry name" value="Peptide/Ni-bd"/>
</dbReference>
<sequence>MNNLSKVFKISILIFILIFSIISVFPFTACEQIEKIRKGFEERINKEIEKEITLESTKIEEKYKSEYEQILNLCLSEEPQTIDPNLAESKASIDLINQIFAGLTKFESDLSVSPCIAENWKISDDGTVITFKIRDDAYWTNGDPITAHDFVYSWKRVLAPETNSPFTFLFYDIEGAKEFHKGELDSNAVGIKAKNDTELEVKLRGPINYFTYITSIWITKPVPKSVVEKYKENWTNLNYLITNGPFTIKNWEHNNKIVLEASSNYFKGAPRLDIINIFLCKDQYTEFSMYKDDNIDGTWGWEFGISLDLLKKIDSDSALRNQKLFEPRLSTYYLGFNTRNKPINNQLFRKAIALALDKNELKNNPYWKTYIIANQFIPPQILEHDESIDINFDLEKAKSFLFEALHQSGESSNEKSIRTLKLMFSKSDKNRILAESVKKML</sequence>
<reference evidence="7" key="1">
    <citation type="journal article" date="2014" name="Front. Microbiol.">
        <title>High frequency of phylogenetically diverse reductive dehalogenase-homologous genes in deep subseafloor sedimentary metagenomes.</title>
        <authorList>
            <person name="Kawai M."/>
            <person name="Futagami T."/>
            <person name="Toyoda A."/>
            <person name="Takaki Y."/>
            <person name="Nishi S."/>
            <person name="Hori S."/>
            <person name="Arai W."/>
            <person name="Tsubouchi T."/>
            <person name="Morono Y."/>
            <person name="Uchiyama I."/>
            <person name="Ito T."/>
            <person name="Fujiyama A."/>
            <person name="Inagaki F."/>
            <person name="Takami H."/>
        </authorList>
    </citation>
    <scope>NUCLEOTIDE SEQUENCE</scope>
    <source>
        <strain evidence="7">Expedition CK06-06</strain>
    </source>
</reference>
<dbReference type="SUPFAM" id="SSF53850">
    <property type="entry name" value="Periplasmic binding protein-like II"/>
    <property type="match status" value="1"/>
</dbReference>
<name>X1KNS3_9ZZZZ</name>
<proteinExistence type="inferred from homology"/>
<dbReference type="CDD" id="cd08504">
    <property type="entry name" value="PBP2_OppA"/>
    <property type="match status" value="1"/>
</dbReference>
<evidence type="ECO:0000256" key="4">
    <source>
        <dbReference type="ARBA" id="ARBA00022729"/>
    </source>
</evidence>
<keyword evidence="5" id="KW-0812">Transmembrane</keyword>
<evidence type="ECO:0000256" key="3">
    <source>
        <dbReference type="ARBA" id="ARBA00022448"/>
    </source>
</evidence>
<keyword evidence="4" id="KW-0732">Signal</keyword>
<evidence type="ECO:0000259" key="6">
    <source>
        <dbReference type="Pfam" id="PF00496"/>
    </source>
</evidence>
<dbReference type="GO" id="GO:0043190">
    <property type="term" value="C:ATP-binding cassette (ABC) transporter complex"/>
    <property type="evidence" value="ECO:0007669"/>
    <property type="project" value="InterPro"/>
</dbReference>
<organism evidence="7">
    <name type="scientific">marine sediment metagenome</name>
    <dbReference type="NCBI Taxonomy" id="412755"/>
    <lineage>
        <taxon>unclassified sequences</taxon>
        <taxon>metagenomes</taxon>
        <taxon>ecological metagenomes</taxon>
    </lineage>
</organism>
<comment type="subcellular location">
    <subcellularLocation>
        <location evidence="1">Cell envelope</location>
    </subcellularLocation>
</comment>
<gene>
    <name evidence="7" type="ORF">S06H3_04005</name>
</gene>
<feature type="transmembrane region" description="Helical" evidence="5">
    <location>
        <begin position="7"/>
        <end position="27"/>
    </location>
</feature>
<feature type="non-terminal residue" evidence="7">
    <location>
        <position position="441"/>
    </location>
</feature>
<dbReference type="GO" id="GO:0015833">
    <property type="term" value="P:peptide transport"/>
    <property type="evidence" value="ECO:0007669"/>
    <property type="project" value="TreeGrafter"/>
</dbReference>
<evidence type="ECO:0000256" key="5">
    <source>
        <dbReference type="SAM" id="Phobius"/>
    </source>
</evidence>
<dbReference type="Gene3D" id="3.10.105.10">
    <property type="entry name" value="Dipeptide-binding Protein, Domain 3"/>
    <property type="match status" value="1"/>
</dbReference>
<evidence type="ECO:0000256" key="2">
    <source>
        <dbReference type="ARBA" id="ARBA00005695"/>
    </source>
</evidence>
<protein>
    <recommendedName>
        <fullName evidence="6">Solute-binding protein family 5 domain-containing protein</fullName>
    </recommendedName>
</protein>
<keyword evidence="5" id="KW-0472">Membrane</keyword>
<dbReference type="FunFam" id="3.90.76.10:FF:000001">
    <property type="entry name" value="Oligopeptide ABC transporter substrate-binding protein"/>
    <property type="match status" value="1"/>
</dbReference>
<dbReference type="Pfam" id="PF00496">
    <property type="entry name" value="SBP_bac_5"/>
    <property type="match status" value="1"/>
</dbReference>
<dbReference type="EMBL" id="BARV01001362">
    <property type="protein sequence ID" value="GAH95280.1"/>
    <property type="molecule type" value="Genomic_DNA"/>
</dbReference>
<dbReference type="InterPro" id="IPR039424">
    <property type="entry name" value="SBP_5"/>
</dbReference>
<dbReference type="AlphaFoldDB" id="X1KNS3"/>